<organism evidence="2 3">
    <name type="scientific">Candidatus Bacteroides merdigallinarum</name>
    <dbReference type="NCBI Taxonomy" id="2838473"/>
    <lineage>
        <taxon>Bacteria</taxon>
        <taxon>Pseudomonadati</taxon>
        <taxon>Bacteroidota</taxon>
        <taxon>Bacteroidia</taxon>
        <taxon>Bacteroidales</taxon>
        <taxon>Bacteroidaceae</taxon>
        <taxon>Bacteroides</taxon>
    </lineage>
</organism>
<reference evidence="2" key="1">
    <citation type="journal article" date="2021" name="PeerJ">
        <title>Extensive microbial diversity within the chicken gut microbiome revealed by metagenomics and culture.</title>
        <authorList>
            <person name="Gilroy R."/>
            <person name="Ravi A."/>
            <person name="Getino M."/>
            <person name="Pursley I."/>
            <person name="Horton D.L."/>
            <person name="Alikhan N.F."/>
            <person name="Baker D."/>
            <person name="Gharbi K."/>
            <person name="Hall N."/>
            <person name="Watson M."/>
            <person name="Adriaenssens E.M."/>
            <person name="Foster-Nyarko E."/>
            <person name="Jarju S."/>
            <person name="Secka A."/>
            <person name="Antonio M."/>
            <person name="Oren A."/>
            <person name="Chaudhuri R.R."/>
            <person name="La Ragione R."/>
            <person name="Hildebrand F."/>
            <person name="Pallen M.J."/>
        </authorList>
    </citation>
    <scope>NUCLEOTIDE SEQUENCE</scope>
    <source>
        <strain evidence="2">ChiHjej9B8-1298</strain>
    </source>
</reference>
<keyword evidence="1" id="KW-0472">Membrane</keyword>
<keyword evidence="1" id="KW-0812">Transmembrane</keyword>
<feature type="transmembrane region" description="Helical" evidence="1">
    <location>
        <begin position="171"/>
        <end position="188"/>
    </location>
</feature>
<feature type="transmembrane region" description="Helical" evidence="1">
    <location>
        <begin position="93"/>
        <end position="115"/>
    </location>
</feature>
<gene>
    <name evidence="2" type="ORF">H9814_11380</name>
</gene>
<evidence type="ECO:0000313" key="3">
    <source>
        <dbReference type="Proteomes" id="UP000824028"/>
    </source>
</evidence>
<dbReference type="AlphaFoldDB" id="A0A9D2EA97"/>
<reference evidence="2" key="2">
    <citation type="submission" date="2021-04" db="EMBL/GenBank/DDBJ databases">
        <authorList>
            <person name="Gilroy R."/>
        </authorList>
    </citation>
    <scope>NUCLEOTIDE SEQUENCE</scope>
    <source>
        <strain evidence="2">ChiHjej9B8-1298</strain>
    </source>
</reference>
<feature type="transmembrane region" description="Helical" evidence="1">
    <location>
        <begin position="121"/>
        <end position="141"/>
    </location>
</feature>
<name>A0A9D2EA97_9BACE</name>
<comment type="caution">
    <text evidence="2">The sequence shown here is derived from an EMBL/GenBank/DDBJ whole genome shotgun (WGS) entry which is preliminary data.</text>
</comment>
<accession>A0A9D2EA97</accession>
<proteinExistence type="predicted"/>
<evidence type="ECO:0000256" key="1">
    <source>
        <dbReference type="SAM" id="Phobius"/>
    </source>
</evidence>
<feature type="transmembrane region" description="Helical" evidence="1">
    <location>
        <begin position="60"/>
        <end position="78"/>
    </location>
</feature>
<keyword evidence="1" id="KW-1133">Transmembrane helix</keyword>
<dbReference type="EMBL" id="DXBX01000092">
    <property type="protein sequence ID" value="HIZ34108.1"/>
    <property type="molecule type" value="Genomic_DNA"/>
</dbReference>
<feature type="transmembrane region" description="Helical" evidence="1">
    <location>
        <begin position="33"/>
        <end position="54"/>
    </location>
</feature>
<sequence>MEDKYLNEKESLELITRMIQNSKKNLELGSGNIFLLWGYLSLLTAVVVLLLVWQTGSMKWNWLWFAIPLMGYPLQVYLKKKTERPVRTYTDKVIDAVWGVVGGAMAAVAFVFCVYADTAGLILPVMVFFAGIGVSITGNVINDGWMKFCGMMSFFMALFSFKETGGSEAGWYDDCVIFILCIVLMFIIPGHRLNWQVRHTRKEAV</sequence>
<protein>
    <submittedName>
        <fullName evidence="2">Uncharacterized protein</fullName>
    </submittedName>
</protein>
<dbReference type="Proteomes" id="UP000824028">
    <property type="component" value="Unassembled WGS sequence"/>
</dbReference>
<evidence type="ECO:0000313" key="2">
    <source>
        <dbReference type="EMBL" id="HIZ34108.1"/>
    </source>
</evidence>